<dbReference type="InterPro" id="IPR050396">
    <property type="entry name" value="Glycosyltr_51/Transpeptidase"/>
</dbReference>
<dbReference type="InterPro" id="IPR012338">
    <property type="entry name" value="Beta-lactam/transpept-like"/>
</dbReference>
<evidence type="ECO:0000256" key="11">
    <source>
        <dbReference type="ARBA" id="ARBA00022801"/>
    </source>
</evidence>
<evidence type="ECO:0000256" key="10">
    <source>
        <dbReference type="ARBA" id="ARBA00022692"/>
    </source>
</evidence>
<keyword evidence="7" id="KW-0645">Protease</keyword>
<dbReference type="EMBL" id="DVFK01000083">
    <property type="protein sequence ID" value="HIQ68017.1"/>
    <property type="molecule type" value="Genomic_DNA"/>
</dbReference>
<evidence type="ECO:0000256" key="6">
    <source>
        <dbReference type="ARBA" id="ARBA00022645"/>
    </source>
</evidence>
<keyword evidence="19" id="KW-0961">Cell wall biogenesis/degradation</keyword>
<dbReference type="EC" id="2.4.99.28" evidence="21"/>
<reference evidence="27" key="2">
    <citation type="journal article" date="2021" name="PeerJ">
        <title>Extensive microbial diversity within the chicken gut microbiome revealed by metagenomics and culture.</title>
        <authorList>
            <person name="Gilroy R."/>
            <person name="Ravi A."/>
            <person name="Getino M."/>
            <person name="Pursley I."/>
            <person name="Horton D.L."/>
            <person name="Alikhan N.F."/>
            <person name="Baker D."/>
            <person name="Gharbi K."/>
            <person name="Hall N."/>
            <person name="Watson M."/>
            <person name="Adriaenssens E.M."/>
            <person name="Foster-Nyarko E."/>
            <person name="Jarju S."/>
            <person name="Secka A."/>
            <person name="Antonio M."/>
            <person name="Oren A."/>
            <person name="Chaudhuri R.R."/>
            <person name="La Ragione R."/>
            <person name="Hildebrand F."/>
            <person name="Pallen M.J."/>
        </authorList>
    </citation>
    <scope>NUCLEOTIDE SEQUENCE</scope>
    <source>
        <strain evidence="27">13361</strain>
    </source>
</reference>
<dbReference type="Gene3D" id="3.40.710.10">
    <property type="entry name" value="DD-peptidase/beta-lactamase superfamily"/>
    <property type="match status" value="1"/>
</dbReference>
<comment type="subcellular location">
    <subcellularLocation>
        <location evidence="2">Cell membrane</location>
        <topology evidence="2">Single-pass type II membrane protein</topology>
    </subcellularLocation>
</comment>
<evidence type="ECO:0000256" key="2">
    <source>
        <dbReference type="ARBA" id="ARBA00004401"/>
    </source>
</evidence>
<dbReference type="InterPro" id="IPR036950">
    <property type="entry name" value="PBP_transglycosylase"/>
</dbReference>
<dbReference type="GO" id="GO:0009002">
    <property type="term" value="F:serine-type D-Ala-D-Ala carboxypeptidase activity"/>
    <property type="evidence" value="ECO:0007669"/>
    <property type="project" value="UniProtKB-EC"/>
</dbReference>
<dbReference type="Pfam" id="PF00912">
    <property type="entry name" value="Transgly"/>
    <property type="match status" value="1"/>
</dbReference>
<dbReference type="GO" id="GO:0046677">
    <property type="term" value="P:response to antibiotic"/>
    <property type="evidence" value="ECO:0007669"/>
    <property type="project" value="UniProtKB-KW"/>
</dbReference>
<evidence type="ECO:0000256" key="23">
    <source>
        <dbReference type="SAM" id="MobiDB-lite"/>
    </source>
</evidence>
<dbReference type="AlphaFoldDB" id="A0A9D1CM80"/>
<comment type="catalytic activity">
    <reaction evidence="22">
        <text>[GlcNAc-(1-&gt;4)-Mur2Ac(oyl-L-Ala-gamma-D-Glu-L-Lys-D-Ala-D-Ala)](n)-di-trans,octa-cis-undecaprenyl diphosphate + beta-D-GlcNAc-(1-&gt;4)-Mur2Ac(oyl-L-Ala-gamma-D-Glu-L-Lys-D-Ala-D-Ala)-di-trans,octa-cis-undecaprenyl diphosphate = [GlcNAc-(1-&gt;4)-Mur2Ac(oyl-L-Ala-gamma-D-Glu-L-Lys-D-Ala-D-Ala)](n+1)-di-trans,octa-cis-undecaprenyl diphosphate + di-trans,octa-cis-undecaprenyl diphosphate + H(+)</text>
        <dbReference type="Rhea" id="RHEA:23708"/>
        <dbReference type="Rhea" id="RHEA-COMP:9602"/>
        <dbReference type="Rhea" id="RHEA-COMP:9603"/>
        <dbReference type="ChEBI" id="CHEBI:15378"/>
        <dbReference type="ChEBI" id="CHEBI:58405"/>
        <dbReference type="ChEBI" id="CHEBI:60033"/>
        <dbReference type="ChEBI" id="CHEBI:78435"/>
        <dbReference type="EC" id="2.4.99.28"/>
    </reaction>
</comment>
<evidence type="ECO:0000256" key="19">
    <source>
        <dbReference type="ARBA" id="ARBA00023316"/>
    </source>
</evidence>
<evidence type="ECO:0000256" key="9">
    <source>
        <dbReference type="ARBA" id="ARBA00022679"/>
    </source>
</evidence>
<evidence type="ECO:0000256" key="4">
    <source>
        <dbReference type="ARBA" id="ARBA00018638"/>
    </source>
</evidence>
<dbReference type="Proteomes" id="UP000886796">
    <property type="component" value="Unassembled WGS sequence"/>
</dbReference>
<comment type="catalytic activity">
    <reaction evidence="20">
        <text>Preferential cleavage: (Ac)2-L-Lys-D-Ala-|-D-Ala. Also transpeptidation of peptidyl-alanyl moieties that are N-acyl substituents of D-alanine.</text>
        <dbReference type="EC" id="3.4.16.4"/>
    </reaction>
</comment>
<evidence type="ECO:0000259" key="25">
    <source>
        <dbReference type="Pfam" id="PF00905"/>
    </source>
</evidence>
<dbReference type="GO" id="GO:0005886">
    <property type="term" value="C:plasma membrane"/>
    <property type="evidence" value="ECO:0007669"/>
    <property type="project" value="UniProtKB-SubCell"/>
</dbReference>
<dbReference type="GO" id="GO:0008658">
    <property type="term" value="F:penicillin binding"/>
    <property type="evidence" value="ECO:0007669"/>
    <property type="project" value="InterPro"/>
</dbReference>
<sequence>MNWKFWSKEDKNPQDWNPHWAIKALYTTWRIVFAGFKIALGAAATVLLVGVVCMFVFATTLGDYLEEDILPNAGMDIEDSDLDMTSKVWYLDEDGQIQLLQKIYAEANREWATYDQIPEDLIYAAVAIEDRRFYEHQGVDWFTTIKACTRMFFGDSSVGGSSITQQLVKNVLLLEGDDSANDVTVQRKVIEIFRAIQMERQYSKEQIMEEYLNTIYMGQMCYGVRSAAEAYFGKELEMLTLAECASLISITNNPSLFDPYGEEFMYQGKMMTGMERNRSRQELVLEQMLEQGWITQEEFDEAWNQELVLKNGISLEDTLATCPNESCGYQNIVGTLVQEGDKYYCPQCNTEIQVDKDSSEEVYSWFVDTLLEDVAKALAEQDGVVWNDNTQKLYMQQIRRGGYNIYATIDMEVQNQIDAIYEDLTQIPDTRSGQQLQSAIVIIDNSTGNIVGLAGGVGDDKGFDDFNRATDAKLQSGSSIKPLSIYAPAFELGTITPATVVKDLPLNYDSGAWPLNDVRRYDYARTIYNGVVSSVNAIAANTLDMIGTTYSYQFAKEKFHLSSLVDSYTGSNGTVYSDNGFAPLAMGAQTFGVKVRDMASAFATFANNGEYREGRTFTKVYDSNGKLVLDNTQESEQILSEKTVNYMNYCLSWATSSGTGYEAKISGMSTAGKTGTTADDKDRWYCGFTNYYTAAVWCGYDSPEDIYVTSSGVHNPSAYLFNRVMTPLHEGKEDVSLYDSSKMVSVSVCIYSGKLATDACRNDIRNGLNGESFSCVQSALVYPEDIPNGYCDKHTNVEYCSGGGVATEYCHLFAEEDASIKFRESALVKMTQGELDEIAKAGPYNLSDIYEQDEFVYLVNENGSDGVFKGIHGDLQQDVDAPYMVCPVHTKEAWEKYQQSQKPTDPTDPTDPTEPTTPGVTDGLFPWLDW</sequence>
<dbReference type="PANTHER" id="PTHR32282">
    <property type="entry name" value="BINDING PROTEIN TRANSPEPTIDASE, PUTATIVE-RELATED"/>
    <property type="match status" value="1"/>
</dbReference>
<feature type="domain" description="Glycosyl transferase family 51" evidence="26">
    <location>
        <begin position="99"/>
        <end position="288"/>
    </location>
</feature>
<keyword evidence="16 24" id="KW-0472">Membrane</keyword>
<keyword evidence="8" id="KW-0328">Glycosyltransferase</keyword>
<dbReference type="Gene3D" id="1.10.3810.10">
    <property type="entry name" value="Biosynthetic peptidoglycan transglycosylase-like"/>
    <property type="match status" value="1"/>
</dbReference>
<evidence type="ECO:0000256" key="20">
    <source>
        <dbReference type="ARBA" id="ARBA00034000"/>
    </source>
</evidence>
<evidence type="ECO:0000256" key="17">
    <source>
        <dbReference type="ARBA" id="ARBA00023251"/>
    </source>
</evidence>
<feature type="transmembrane region" description="Helical" evidence="24">
    <location>
        <begin position="38"/>
        <end position="58"/>
    </location>
</feature>
<evidence type="ECO:0000256" key="12">
    <source>
        <dbReference type="ARBA" id="ARBA00022960"/>
    </source>
</evidence>
<keyword evidence="17" id="KW-0046">Antibiotic resistance</keyword>
<keyword evidence="5" id="KW-1003">Cell membrane</keyword>
<protein>
    <recommendedName>
        <fullName evidence="4">Penicillin-binding protein 1A</fullName>
        <ecNumber evidence="21">2.4.99.28</ecNumber>
        <ecNumber evidence="3">3.4.16.4</ecNumber>
    </recommendedName>
</protein>
<keyword evidence="9" id="KW-0808">Transferase</keyword>
<evidence type="ECO:0000256" key="15">
    <source>
        <dbReference type="ARBA" id="ARBA00022989"/>
    </source>
</evidence>
<gene>
    <name evidence="27" type="ORF">IAB74_05880</name>
</gene>
<evidence type="ECO:0000256" key="13">
    <source>
        <dbReference type="ARBA" id="ARBA00022968"/>
    </source>
</evidence>
<dbReference type="GO" id="GO:0030288">
    <property type="term" value="C:outer membrane-bounded periplasmic space"/>
    <property type="evidence" value="ECO:0007669"/>
    <property type="project" value="TreeGrafter"/>
</dbReference>
<keyword evidence="15 24" id="KW-1133">Transmembrane helix</keyword>
<dbReference type="EC" id="3.4.16.4" evidence="3"/>
<evidence type="ECO:0000256" key="22">
    <source>
        <dbReference type="ARBA" id="ARBA00049902"/>
    </source>
</evidence>
<keyword evidence="13" id="KW-0735">Signal-anchor</keyword>
<dbReference type="GO" id="GO:0071555">
    <property type="term" value="P:cell wall organization"/>
    <property type="evidence" value="ECO:0007669"/>
    <property type="project" value="UniProtKB-KW"/>
</dbReference>
<accession>A0A9D1CM80</accession>
<dbReference type="SUPFAM" id="SSF56601">
    <property type="entry name" value="beta-lactamase/transpeptidase-like"/>
    <property type="match status" value="1"/>
</dbReference>
<evidence type="ECO:0000256" key="18">
    <source>
        <dbReference type="ARBA" id="ARBA00023268"/>
    </source>
</evidence>
<dbReference type="GO" id="GO:0009252">
    <property type="term" value="P:peptidoglycan biosynthetic process"/>
    <property type="evidence" value="ECO:0007669"/>
    <property type="project" value="UniProtKB-KW"/>
</dbReference>
<dbReference type="GO" id="GO:0006508">
    <property type="term" value="P:proteolysis"/>
    <property type="evidence" value="ECO:0007669"/>
    <property type="project" value="UniProtKB-KW"/>
</dbReference>
<evidence type="ECO:0000256" key="21">
    <source>
        <dbReference type="ARBA" id="ARBA00044770"/>
    </source>
</evidence>
<comment type="caution">
    <text evidence="27">The sequence shown here is derived from an EMBL/GenBank/DDBJ whole genome shotgun (WGS) entry which is preliminary data.</text>
</comment>
<feature type="domain" description="Penicillin-binding protein transpeptidase" evidence="25">
    <location>
        <begin position="439"/>
        <end position="691"/>
    </location>
</feature>
<name>A0A9D1CM80_9FIRM</name>
<comment type="function">
    <text evidence="1">Cell wall formation. Synthesis of cross-linked peptidoglycan from the lipid intermediates. The enzyme has a penicillin-insensitive transglycosylase N-terminal domain (formation of linear glycan strands) and a penicillin-sensitive transpeptidase C-terminal domain (cross-linking of the peptide subunits).</text>
</comment>
<keyword evidence="18" id="KW-0511">Multifunctional enzyme</keyword>
<evidence type="ECO:0000256" key="1">
    <source>
        <dbReference type="ARBA" id="ARBA00002624"/>
    </source>
</evidence>
<keyword evidence="6" id="KW-0121">Carboxypeptidase</keyword>
<keyword evidence="11" id="KW-0378">Hydrolase</keyword>
<keyword evidence="12" id="KW-0133">Cell shape</keyword>
<evidence type="ECO:0000259" key="26">
    <source>
        <dbReference type="Pfam" id="PF00912"/>
    </source>
</evidence>
<evidence type="ECO:0000256" key="16">
    <source>
        <dbReference type="ARBA" id="ARBA00023136"/>
    </source>
</evidence>
<evidence type="ECO:0000256" key="14">
    <source>
        <dbReference type="ARBA" id="ARBA00022984"/>
    </source>
</evidence>
<dbReference type="InterPro" id="IPR001264">
    <property type="entry name" value="Glyco_trans_51"/>
</dbReference>
<organism evidence="27 28">
    <name type="scientific">Candidatus Faecousia excrementigallinarum</name>
    <dbReference type="NCBI Taxonomy" id="2840806"/>
    <lineage>
        <taxon>Bacteria</taxon>
        <taxon>Bacillati</taxon>
        <taxon>Bacillota</taxon>
        <taxon>Clostridia</taxon>
        <taxon>Eubacteriales</taxon>
        <taxon>Oscillospiraceae</taxon>
        <taxon>Faecousia</taxon>
    </lineage>
</organism>
<evidence type="ECO:0000256" key="7">
    <source>
        <dbReference type="ARBA" id="ARBA00022670"/>
    </source>
</evidence>
<evidence type="ECO:0000313" key="28">
    <source>
        <dbReference type="Proteomes" id="UP000886796"/>
    </source>
</evidence>
<dbReference type="GO" id="GO:0008955">
    <property type="term" value="F:peptidoglycan glycosyltransferase activity"/>
    <property type="evidence" value="ECO:0007669"/>
    <property type="project" value="UniProtKB-EC"/>
</dbReference>
<dbReference type="Pfam" id="PF00905">
    <property type="entry name" value="Transpeptidase"/>
    <property type="match status" value="1"/>
</dbReference>
<keyword evidence="14" id="KW-0573">Peptidoglycan synthesis</keyword>
<keyword evidence="10 24" id="KW-0812">Transmembrane</keyword>
<feature type="region of interest" description="Disordered" evidence="23">
    <location>
        <begin position="895"/>
        <end position="923"/>
    </location>
</feature>
<proteinExistence type="predicted"/>
<dbReference type="InterPro" id="IPR023346">
    <property type="entry name" value="Lysozyme-like_dom_sf"/>
</dbReference>
<evidence type="ECO:0000256" key="3">
    <source>
        <dbReference type="ARBA" id="ARBA00012448"/>
    </source>
</evidence>
<dbReference type="SUPFAM" id="SSF53955">
    <property type="entry name" value="Lysozyme-like"/>
    <property type="match status" value="1"/>
</dbReference>
<dbReference type="GO" id="GO:0008360">
    <property type="term" value="P:regulation of cell shape"/>
    <property type="evidence" value="ECO:0007669"/>
    <property type="project" value="UniProtKB-KW"/>
</dbReference>
<evidence type="ECO:0000313" key="27">
    <source>
        <dbReference type="EMBL" id="HIQ68017.1"/>
    </source>
</evidence>
<reference evidence="27" key="1">
    <citation type="submission" date="2020-10" db="EMBL/GenBank/DDBJ databases">
        <authorList>
            <person name="Gilroy R."/>
        </authorList>
    </citation>
    <scope>NUCLEOTIDE SEQUENCE</scope>
    <source>
        <strain evidence="27">13361</strain>
    </source>
</reference>
<dbReference type="InterPro" id="IPR001460">
    <property type="entry name" value="PCN-bd_Tpept"/>
</dbReference>
<evidence type="ECO:0000256" key="5">
    <source>
        <dbReference type="ARBA" id="ARBA00022475"/>
    </source>
</evidence>
<dbReference type="PANTHER" id="PTHR32282:SF32">
    <property type="entry name" value="PENICILLIN-BINDING PROTEIN 2A"/>
    <property type="match status" value="1"/>
</dbReference>
<evidence type="ECO:0000256" key="24">
    <source>
        <dbReference type="SAM" id="Phobius"/>
    </source>
</evidence>
<evidence type="ECO:0000256" key="8">
    <source>
        <dbReference type="ARBA" id="ARBA00022676"/>
    </source>
</evidence>